<evidence type="ECO:0000313" key="2">
    <source>
        <dbReference type="EMBL" id="KAF2800567.1"/>
    </source>
</evidence>
<gene>
    <name evidence="2" type="ORF">K505DRAFT_151833</name>
</gene>
<reference evidence="2" key="1">
    <citation type="journal article" date="2020" name="Stud. Mycol.">
        <title>101 Dothideomycetes genomes: a test case for predicting lifestyles and emergence of pathogens.</title>
        <authorList>
            <person name="Haridas S."/>
            <person name="Albert R."/>
            <person name="Binder M."/>
            <person name="Bloem J."/>
            <person name="Labutti K."/>
            <person name="Salamov A."/>
            <person name="Andreopoulos B."/>
            <person name="Baker S."/>
            <person name="Barry K."/>
            <person name="Bills G."/>
            <person name="Bluhm B."/>
            <person name="Cannon C."/>
            <person name="Castanera R."/>
            <person name="Culley D."/>
            <person name="Daum C."/>
            <person name="Ezra D."/>
            <person name="Gonzalez J."/>
            <person name="Henrissat B."/>
            <person name="Kuo A."/>
            <person name="Liang C."/>
            <person name="Lipzen A."/>
            <person name="Lutzoni F."/>
            <person name="Magnuson J."/>
            <person name="Mondo S."/>
            <person name="Nolan M."/>
            <person name="Ohm R."/>
            <person name="Pangilinan J."/>
            <person name="Park H.-J."/>
            <person name="Ramirez L."/>
            <person name="Alfaro M."/>
            <person name="Sun H."/>
            <person name="Tritt A."/>
            <person name="Yoshinaga Y."/>
            <person name="Zwiers L.-H."/>
            <person name="Turgeon B."/>
            <person name="Goodwin S."/>
            <person name="Spatafora J."/>
            <person name="Crous P."/>
            <person name="Grigoriev I."/>
        </authorList>
    </citation>
    <scope>NUCLEOTIDE SEQUENCE</scope>
    <source>
        <strain evidence="2">CBS 109.77</strain>
    </source>
</reference>
<name>A0A6A6XY81_9PLEO</name>
<feature type="region of interest" description="Disordered" evidence="1">
    <location>
        <begin position="1"/>
        <end position="89"/>
    </location>
</feature>
<protein>
    <submittedName>
        <fullName evidence="2">Uncharacterized protein</fullName>
    </submittedName>
</protein>
<keyword evidence="3" id="KW-1185">Reference proteome</keyword>
<dbReference type="EMBL" id="MU001745">
    <property type="protein sequence ID" value="KAF2800567.1"/>
    <property type="molecule type" value="Genomic_DNA"/>
</dbReference>
<dbReference type="AlphaFoldDB" id="A0A6A6XY81"/>
<proteinExistence type="predicted"/>
<evidence type="ECO:0000256" key="1">
    <source>
        <dbReference type="SAM" id="MobiDB-lite"/>
    </source>
</evidence>
<organism evidence="2 3">
    <name type="scientific">Melanomma pulvis-pyrius CBS 109.77</name>
    <dbReference type="NCBI Taxonomy" id="1314802"/>
    <lineage>
        <taxon>Eukaryota</taxon>
        <taxon>Fungi</taxon>
        <taxon>Dikarya</taxon>
        <taxon>Ascomycota</taxon>
        <taxon>Pezizomycotina</taxon>
        <taxon>Dothideomycetes</taxon>
        <taxon>Pleosporomycetidae</taxon>
        <taxon>Pleosporales</taxon>
        <taxon>Melanommataceae</taxon>
        <taxon>Melanomma</taxon>
    </lineage>
</organism>
<evidence type="ECO:0000313" key="3">
    <source>
        <dbReference type="Proteomes" id="UP000799757"/>
    </source>
</evidence>
<accession>A0A6A6XY81</accession>
<sequence>MCIRRRQGCSAAPSPSIKRPASREASQPARAWRCRPSNSVAGHAAESERGGEGAANARAPHMLRLRDGSATGSHRRGVCDGPGGRRQTAVGYRGQVLRADSREGPLEQTRCWRRAVGEPRWLPPGARPSTTAWARSRNLAPPLPSGCLLAARTQRQRGRISHRCCVCQHQRLQAQQTPASPPLRAPRPQHRRLPQGCSSLRSLCNPDQPAHPAGSSVVLHLSRCSPRRAHWLAPALAVLCRGSRRVIRHRRARQKKAICLLQHSLLTHALDPPVSAGPYPSPGL</sequence>
<dbReference type="Proteomes" id="UP000799757">
    <property type="component" value="Unassembled WGS sequence"/>
</dbReference>